<accession>A9V6S3</accession>
<organism evidence="1 2">
    <name type="scientific">Monosiga brevicollis</name>
    <name type="common">Choanoflagellate</name>
    <dbReference type="NCBI Taxonomy" id="81824"/>
    <lineage>
        <taxon>Eukaryota</taxon>
        <taxon>Choanoflagellata</taxon>
        <taxon>Craspedida</taxon>
        <taxon>Salpingoecidae</taxon>
        <taxon>Monosiga</taxon>
    </lineage>
</organism>
<sequence length="367" mass="40468">MAAASPEITPEMAAAADASLAGLSKDAVFLIHKVQKASRKPRPDPLLRAAKSCYNSDFEPSKVHEFMDEVQAFLETSTLDVHFHARPRDPSDWQTLCDALGPCLRVRSFGELVRDTPDRRLKEQSLWLSTRNGQERLRVCCDLLPGTVAVASLAKEHTAQCLHNFKLQAHAAIFAQRFYFAHGHVIDAVRLRARKYYIVARLKAANLTKLAAHVQPAASGMAKAITFADGSPKAEIDLDNALPAALKAILEDQMAQHVARQLQLRQPQAPGERALPPQHLPQNVLHAYEIRKVKPEHWIVYTGSETTCELIDKAVSTESQAQQRVLGLTDCDALIVSTALEPPSGGDVALVATSPDRRFNIHRGIIR</sequence>
<dbReference type="KEGG" id="mbr:MONBRDRAFT_27892"/>
<dbReference type="EMBL" id="CH991563">
    <property type="protein sequence ID" value="EDQ86784.1"/>
    <property type="molecule type" value="Genomic_DNA"/>
</dbReference>
<reference evidence="1 2" key="1">
    <citation type="journal article" date="2008" name="Nature">
        <title>The genome of the choanoflagellate Monosiga brevicollis and the origin of metazoans.</title>
        <authorList>
            <consortium name="JGI Sequencing"/>
            <person name="King N."/>
            <person name="Westbrook M.J."/>
            <person name="Young S.L."/>
            <person name="Kuo A."/>
            <person name="Abedin M."/>
            <person name="Chapman J."/>
            <person name="Fairclough S."/>
            <person name="Hellsten U."/>
            <person name="Isogai Y."/>
            <person name="Letunic I."/>
            <person name="Marr M."/>
            <person name="Pincus D."/>
            <person name="Putnam N."/>
            <person name="Rokas A."/>
            <person name="Wright K.J."/>
            <person name="Zuzow R."/>
            <person name="Dirks W."/>
            <person name="Good M."/>
            <person name="Goodstein D."/>
            <person name="Lemons D."/>
            <person name="Li W."/>
            <person name="Lyons J.B."/>
            <person name="Morris A."/>
            <person name="Nichols S."/>
            <person name="Richter D.J."/>
            <person name="Salamov A."/>
            <person name="Bork P."/>
            <person name="Lim W.A."/>
            <person name="Manning G."/>
            <person name="Miller W.T."/>
            <person name="McGinnis W."/>
            <person name="Shapiro H."/>
            <person name="Tjian R."/>
            <person name="Grigoriev I.V."/>
            <person name="Rokhsar D."/>
        </authorList>
    </citation>
    <scope>NUCLEOTIDE SEQUENCE [LARGE SCALE GENOMIC DNA]</scope>
    <source>
        <strain evidence="2">MX1 / ATCC 50154</strain>
    </source>
</reference>
<evidence type="ECO:0000313" key="2">
    <source>
        <dbReference type="Proteomes" id="UP000001357"/>
    </source>
</evidence>
<dbReference type="GeneID" id="5893617"/>
<name>A9V6S3_MONBE</name>
<evidence type="ECO:0000313" key="1">
    <source>
        <dbReference type="EMBL" id="EDQ86784.1"/>
    </source>
</evidence>
<keyword evidence="2" id="KW-1185">Reference proteome</keyword>
<dbReference type="RefSeq" id="XP_001748329.1">
    <property type="nucleotide sequence ID" value="XM_001748277.1"/>
</dbReference>
<dbReference type="AlphaFoldDB" id="A9V6S3"/>
<dbReference type="InParanoid" id="A9V6S3"/>
<dbReference type="Proteomes" id="UP000001357">
    <property type="component" value="Unassembled WGS sequence"/>
</dbReference>
<gene>
    <name evidence="1" type="ORF">MONBRDRAFT_27892</name>
</gene>
<protein>
    <submittedName>
        <fullName evidence="1">Uncharacterized protein</fullName>
    </submittedName>
</protein>
<proteinExistence type="predicted"/>